<dbReference type="Pfam" id="PF10776">
    <property type="entry name" value="DUF2600"/>
    <property type="match status" value="1"/>
</dbReference>
<keyword evidence="2" id="KW-1185">Reference proteome</keyword>
<dbReference type="KEGG" id="sale:EPH95_09130"/>
<organism evidence="1 2">
    <name type="scientific">Salicibibacter halophilus</name>
    <dbReference type="NCBI Taxonomy" id="2502791"/>
    <lineage>
        <taxon>Bacteria</taxon>
        <taxon>Bacillati</taxon>
        <taxon>Bacillota</taxon>
        <taxon>Bacilli</taxon>
        <taxon>Bacillales</taxon>
        <taxon>Bacillaceae</taxon>
        <taxon>Salicibibacter</taxon>
    </lineage>
</organism>
<dbReference type="EMBL" id="CP035485">
    <property type="protein sequence ID" value="QDI93080.1"/>
    <property type="molecule type" value="Genomic_DNA"/>
</dbReference>
<dbReference type="RefSeq" id="WP_142091563.1">
    <property type="nucleotide sequence ID" value="NZ_CP035485.1"/>
</dbReference>
<sequence>MKVPTKPWTLLYKIRQETLPAAHEFLNEWKEKANAIPNPELREQALASIEEKTFHCEGGTIFGLLGVENRRRDVIRFIIAYQTISDYLDNLCDRSTSLEERDFRSLHRSMYHALTPGETPDNYYEFRDDQDDGGYLASLVITCQDVLKKLPGFMDVQDAMRQLSAVYCDLQVYKHIDETKREEKLENWFATHKQDLPPMEWYEFSACAGSTLGIFCLAAYASKRKMIAEEVEEVKDAYFPWVQGLHIMLDYFIDQVEDWEEGDLNFVFYYESEEQMVERFRYMKENAESSVRSLPDAKFHQMINKGLLALYLSDKKVQENKELKRTAKRFIRFGGLPTAFFYLNRGKIARQPQKMA</sequence>
<reference evidence="2" key="1">
    <citation type="submission" date="2019-01" db="EMBL/GenBank/DDBJ databases">
        <title>Genomic analysis of Salicibibacter sp. NKC3-5.</title>
        <authorList>
            <person name="Oh Y.J."/>
        </authorList>
    </citation>
    <scope>NUCLEOTIDE SEQUENCE [LARGE SCALE GENOMIC DNA]</scope>
    <source>
        <strain evidence="2">NKC3-5</strain>
    </source>
</reference>
<accession>A0A514LMI6</accession>
<dbReference type="Proteomes" id="UP000319756">
    <property type="component" value="Chromosome"/>
</dbReference>
<proteinExistence type="predicted"/>
<dbReference type="InterPro" id="IPR019712">
    <property type="entry name" value="YtpB-like"/>
</dbReference>
<protein>
    <submittedName>
        <fullName evidence="1">Tetraprenyl-beta-curcumene synthase family protein</fullName>
    </submittedName>
</protein>
<dbReference type="AlphaFoldDB" id="A0A514LMI6"/>
<dbReference type="OrthoDB" id="2371262at2"/>
<evidence type="ECO:0000313" key="2">
    <source>
        <dbReference type="Proteomes" id="UP000319756"/>
    </source>
</evidence>
<gene>
    <name evidence="1" type="ORF">EPH95_09130</name>
</gene>
<evidence type="ECO:0000313" key="1">
    <source>
        <dbReference type="EMBL" id="QDI93080.1"/>
    </source>
</evidence>
<name>A0A514LMI6_9BACI</name>